<protein>
    <submittedName>
        <fullName evidence="1">Uncharacterized protein</fullName>
    </submittedName>
</protein>
<reference evidence="2" key="2">
    <citation type="journal article" date="2019" name="Mol. Plant Microbe Interact.">
        <title>Genome sequence resources for four phytopathogenic fungi from the Colletotrichum orbiculare species complex.</title>
        <authorList>
            <person name="Gan P."/>
            <person name="Tsushima A."/>
            <person name="Narusaka M."/>
            <person name="Narusaka Y."/>
            <person name="Takano Y."/>
            <person name="Kubo Y."/>
            <person name="Shirasu K."/>
        </authorList>
    </citation>
    <scope>GENOME REANNOTATION</scope>
    <source>
        <strain evidence="2">104-T / ATCC 96160 / CBS 514.97 / LARS 414 / MAFF 240422</strain>
    </source>
</reference>
<evidence type="ECO:0000313" key="1">
    <source>
        <dbReference type="EMBL" id="TDZ25662.1"/>
    </source>
</evidence>
<dbReference type="Proteomes" id="UP000014480">
    <property type="component" value="Unassembled WGS sequence"/>
</dbReference>
<proteinExistence type="predicted"/>
<dbReference type="EMBL" id="AMCV02000001">
    <property type="protein sequence ID" value="TDZ25662.1"/>
    <property type="molecule type" value="Genomic_DNA"/>
</dbReference>
<keyword evidence="2" id="KW-1185">Reference proteome</keyword>
<evidence type="ECO:0000313" key="2">
    <source>
        <dbReference type="Proteomes" id="UP000014480"/>
    </source>
</evidence>
<accession>A0A484G5T3</accession>
<comment type="caution">
    <text evidence="1">The sequence shown here is derived from an EMBL/GenBank/DDBJ whole genome shotgun (WGS) entry which is preliminary data.</text>
</comment>
<name>A0A484G5T3_COLOR</name>
<reference evidence="2" key="1">
    <citation type="journal article" date="2013" name="New Phytol.">
        <title>Comparative genomic and transcriptomic analyses reveal the hemibiotrophic stage shift of Colletotrichum fungi.</title>
        <authorList>
            <person name="Gan P."/>
            <person name="Ikeda K."/>
            <person name="Irieda H."/>
            <person name="Narusaka M."/>
            <person name="O'Connell R.J."/>
            <person name="Narusaka Y."/>
            <person name="Takano Y."/>
            <person name="Kubo Y."/>
            <person name="Shirasu K."/>
        </authorList>
    </citation>
    <scope>NUCLEOTIDE SEQUENCE [LARGE SCALE GENOMIC DNA]</scope>
    <source>
        <strain evidence="2">104-T / ATCC 96160 / CBS 514.97 / LARS 414 / MAFF 240422</strain>
    </source>
</reference>
<organism evidence="1 2">
    <name type="scientific">Colletotrichum orbiculare (strain 104-T / ATCC 96160 / CBS 514.97 / LARS 414 / MAFF 240422)</name>
    <name type="common">Cucumber anthracnose fungus</name>
    <name type="synonym">Colletotrichum lagenarium</name>
    <dbReference type="NCBI Taxonomy" id="1213857"/>
    <lineage>
        <taxon>Eukaryota</taxon>
        <taxon>Fungi</taxon>
        <taxon>Dikarya</taxon>
        <taxon>Ascomycota</taxon>
        <taxon>Pezizomycotina</taxon>
        <taxon>Sordariomycetes</taxon>
        <taxon>Hypocreomycetidae</taxon>
        <taxon>Glomerellales</taxon>
        <taxon>Glomerellaceae</taxon>
        <taxon>Colletotrichum</taxon>
        <taxon>Colletotrichum orbiculare species complex</taxon>
    </lineage>
</organism>
<dbReference type="AlphaFoldDB" id="A0A484G5T3"/>
<sequence>MNIRNSAPLRPKRPWPPRGLGVVHANVRKKDYRHVNPRSPPCRFIVQGLYGYDEAPFKRGPHPPGFRGEPCGDEDGVLRLMLGY</sequence>
<gene>
    <name evidence="1" type="ORF">Cob_v001265</name>
</gene>